<dbReference type="EMBL" id="SLXO01000001">
    <property type="protein sequence ID" value="TCP38333.1"/>
    <property type="molecule type" value="Genomic_DNA"/>
</dbReference>
<feature type="signal peptide" evidence="1">
    <location>
        <begin position="1"/>
        <end position="29"/>
    </location>
</feature>
<dbReference type="AlphaFoldDB" id="A0A4R2PR52"/>
<keyword evidence="1" id="KW-0732">Signal</keyword>
<dbReference type="Gene3D" id="2.40.160.20">
    <property type="match status" value="1"/>
</dbReference>
<evidence type="ECO:0000313" key="2">
    <source>
        <dbReference type="EMBL" id="TCP38333.1"/>
    </source>
</evidence>
<feature type="chain" id="PRO_5020741284" evidence="1">
    <location>
        <begin position="30"/>
        <end position="227"/>
    </location>
</feature>
<organism evidence="2 3">
    <name type="scientific">Rhodothalassium salexigens DSM 2132</name>
    <dbReference type="NCBI Taxonomy" id="1188247"/>
    <lineage>
        <taxon>Bacteria</taxon>
        <taxon>Pseudomonadati</taxon>
        <taxon>Pseudomonadota</taxon>
        <taxon>Alphaproteobacteria</taxon>
        <taxon>Rhodothalassiales</taxon>
        <taxon>Rhodothalassiaceae</taxon>
        <taxon>Rhodothalassium</taxon>
    </lineage>
</organism>
<accession>A0A4R2PR52</accession>
<dbReference type="OrthoDB" id="5643626at2"/>
<dbReference type="Proteomes" id="UP000295399">
    <property type="component" value="Unassembled WGS sequence"/>
</dbReference>
<dbReference type="InParanoid" id="A0A4R2PR52"/>
<keyword evidence="3" id="KW-1185">Reference proteome</keyword>
<comment type="caution">
    <text evidence="2">The sequence shown here is derived from an EMBL/GenBank/DDBJ whole genome shotgun (WGS) entry which is preliminary data.</text>
</comment>
<evidence type="ECO:0000256" key="1">
    <source>
        <dbReference type="SAM" id="SignalP"/>
    </source>
</evidence>
<protein>
    <submittedName>
        <fullName evidence="2">Opacity protein-like surface antigen</fullName>
    </submittedName>
</protein>
<reference evidence="2 3" key="1">
    <citation type="submission" date="2019-03" db="EMBL/GenBank/DDBJ databases">
        <title>Genomic Encyclopedia of Type Strains, Phase IV (KMG-IV): sequencing the most valuable type-strain genomes for metagenomic binning, comparative biology and taxonomic classification.</title>
        <authorList>
            <person name="Goeker M."/>
        </authorList>
    </citation>
    <scope>NUCLEOTIDE SEQUENCE [LARGE SCALE GENOMIC DNA]</scope>
    <source>
        <strain evidence="2 3">DSM 2132</strain>
    </source>
</reference>
<sequence length="227" mass="24114">MVRTAFPRLPLSLLFAGLMAGAMSTAADAERRSDRANTPRMDAAERDTMVARDARVSRDAPAGPSLYGAIQAGYADAKAIAQTGPDDLNGVMIGALLGYDFGRVRVEADYAYRGLSFPTDGVPDSLFGPPRPSDAIDVHTLIANVAVDQPLTDRVEAYALGGAGVAFVNDLGPAEQAFTWQAGGGLVFKPRAHLALDLGYRFQRTETLGVGSRIETHNGVVAVRLYF</sequence>
<name>A0A4R2PR52_RHOSA</name>
<dbReference type="SUPFAM" id="SSF56925">
    <property type="entry name" value="OMPA-like"/>
    <property type="match status" value="1"/>
</dbReference>
<evidence type="ECO:0000313" key="3">
    <source>
        <dbReference type="Proteomes" id="UP000295399"/>
    </source>
</evidence>
<proteinExistence type="predicted"/>
<dbReference type="RefSeq" id="WP_132706694.1">
    <property type="nucleotide sequence ID" value="NZ_JACIGF010000001.1"/>
</dbReference>
<dbReference type="InterPro" id="IPR011250">
    <property type="entry name" value="OMP/PagP_B-barrel"/>
</dbReference>
<gene>
    <name evidence="2" type="ORF">EV659_101232</name>
</gene>